<evidence type="ECO:0000313" key="2">
    <source>
        <dbReference type="EnsemblPlants" id="AUR62035339-RA:cds"/>
    </source>
</evidence>
<dbReference type="PANTHER" id="PTHR47718:SF17">
    <property type="entry name" value="PROTEIN FAR1-RELATED SEQUENCE 5-LIKE"/>
    <property type="match status" value="1"/>
</dbReference>
<dbReference type="InterPro" id="IPR018289">
    <property type="entry name" value="MULE_transposase_dom"/>
</dbReference>
<reference evidence="2" key="2">
    <citation type="submission" date="2021-03" db="UniProtKB">
        <authorList>
            <consortium name="EnsemblPlants"/>
        </authorList>
    </citation>
    <scope>IDENTIFICATION</scope>
</reference>
<feature type="domain" description="MULE transposase" evidence="1">
    <location>
        <begin position="102"/>
        <end position="159"/>
    </location>
</feature>
<accession>A0A803MUB7</accession>
<evidence type="ECO:0000259" key="1">
    <source>
        <dbReference type="Pfam" id="PF10551"/>
    </source>
</evidence>
<name>A0A803MUB7_CHEQI</name>
<proteinExistence type="predicted"/>
<dbReference type="Pfam" id="PF10551">
    <property type="entry name" value="MULE"/>
    <property type="match status" value="1"/>
</dbReference>
<protein>
    <recommendedName>
        <fullName evidence="1">MULE transposase domain-containing protein</fullName>
    </recommendedName>
</protein>
<reference evidence="2" key="1">
    <citation type="journal article" date="2017" name="Nature">
        <title>The genome of Chenopodium quinoa.</title>
        <authorList>
            <person name="Jarvis D.E."/>
            <person name="Ho Y.S."/>
            <person name="Lightfoot D.J."/>
            <person name="Schmoeckel S.M."/>
            <person name="Li B."/>
            <person name="Borm T.J.A."/>
            <person name="Ohyanagi H."/>
            <person name="Mineta K."/>
            <person name="Michell C.T."/>
            <person name="Saber N."/>
            <person name="Kharbatia N.M."/>
            <person name="Rupper R.R."/>
            <person name="Sharp A.R."/>
            <person name="Dally N."/>
            <person name="Boughton B.A."/>
            <person name="Woo Y.H."/>
            <person name="Gao G."/>
            <person name="Schijlen E.G.W.M."/>
            <person name="Guo X."/>
            <person name="Momin A.A."/>
            <person name="Negrao S."/>
            <person name="Al-Babili S."/>
            <person name="Gehring C."/>
            <person name="Roessner U."/>
            <person name="Jung C."/>
            <person name="Murphy K."/>
            <person name="Arold S.T."/>
            <person name="Gojobori T."/>
            <person name="van der Linden C.G."/>
            <person name="van Loo E.N."/>
            <person name="Jellen E.N."/>
            <person name="Maughan P.J."/>
            <person name="Tester M."/>
        </authorList>
    </citation>
    <scope>NUCLEOTIDE SEQUENCE [LARGE SCALE GENOMIC DNA]</scope>
    <source>
        <strain evidence="2">cv. PI 614886</strain>
    </source>
</reference>
<dbReference type="Gramene" id="AUR62035339-RA">
    <property type="protein sequence ID" value="AUR62035339-RA:cds"/>
    <property type="gene ID" value="AUR62035339"/>
</dbReference>
<sequence>MMAESGLKPAKSYRLMSHEAGGDNVLAHTMKDHFNYITRKKMEEIEGGDAQTVIDRLYQRQENEPGFFYRFKVGGGDNSSKLTEIFWRDSQMREDYSIYGDVVVFDTTYRTNKYNLICAPIVGINNHWLNVMFECAFIADETADTFEWLLQTFKKSMGGTTYFYIYRPRPGNVNSNS</sequence>
<dbReference type="Proteomes" id="UP000596660">
    <property type="component" value="Unplaced"/>
</dbReference>
<dbReference type="PANTHER" id="PTHR47718">
    <property type="entry name" value="OS01G0519700 PROTEIN"/>
    <property type="match status" value="1"/>
</dbReference>
<organism evidence="2 3">
    <name type="scientific">Chenopodium quinoa</name>
    <name type="common">Quinoa</name>
    <dbReference type="NCBI Taxonomy" id="63459"/>
    <lineage>
        <taxon>Eukaryota</taxon>
        <taxon>Viridiplantae</taxon>
        <taxon>Streptophyta</taxon>
        <taxon>Embryophyta</taxon>
        <taxon>Tracheophyta</taxon>
        <taxon>Spermatophyta</taxon>
        <taxon>Magnoliopsida</taxon>
        <taxon>eudicotyledons</taxon>
        <taxon>Gunneridae</taxon>
        <taxon>Pentapetalae</taxon>
        <taxon>Caryophyllales</taxon>
        <taxon>Chenopodiaceae</taxon>
        <taxon>Chenopodioideae</taxon>
        <taxon>Atripliceae</taxon>
        <taxon>Chenopodium</taxon>
    </lineage>
</organism>
<keyword evidence="3" id="KW-1185">Reference proteome</keyword>
<dbReference type="AlphaFoldDB" id="A0A803MUB7"/>
<dbReference type="EnsemblPlants" id="AUR62035339-RA">
    <property type="protein sequence ID" value="AUR62035339-RA:cds"/>
    <property type="gene ID" value="AUR62035339"/>
</dbReference>
<dbReference type="OMA" id="FECAFIA"/>
<evidence type="ECO:0000313" key="3">
    <source>
        <dbReference type="Proteomes" id="UP000596660"/>
    </source>
</evidence>